<reference evidence="1" key="1">
    <citation type="submission" date="2018-05" db="EMBL/GenBank/DDBJ databases">
        <authorList>
            <person name="Lanie J.A."/>
            <person name="Ng W.-L."/>
            <person name="Kazmierczak K.M."/>
            <person name="Andrzejewski T.M."/>
            <person name="Davidsen T.M."/>
            <person name="Wayne K.J."/>
            <person name="Tettelin H."/>
            <person name="Glass J.I."/>
            <person name="Rusch D."/>
            <person name="Podicherti R."/>
            <person name="Tsui H.-C.T."/>
            <person name="Winkler M.E."/>
        </authorList>
    </citation>
    <scope>NUCLEOTIDE SEQUENCE</scope>
</reference>
<gene>
    <name evidence="1" type="ORF">METZ01_LOCUS402787</name>
</gene>
<evidence type="ECO:0008006" key="2">
    <source>
        <dbReference type="Google" id="ProtNLM"/>
    </source>
</evidence>
<name>A0A382VTU8_9ZZZZ</name>
<dbReference type="AlphaFoldDB" id="A0A382VTU8"/>
<proteinExistence type="predicted"/>
<sequence length="147" mass="16360">MNCYNVGVSTLDVTPPIGVFLAGYAGRDTPSQDAYHRLRAVCIAIDDGLEPLLLVSIEWLGFYDRTPDARRCIQARTGLDPSRILLSGTHTHCGPVLRRKMDIRRHGVIDEDYINTSLDQLAEAAHRALENREPVRLRAGFGWCGIS</sequence>
<dbReference type="EMBL" id="UINC01154571">
    <property type="protein sequence ID" value="SVD49933.1"/>
    <property type="molecule type" value="Genomic_DNA"/>
</dbReference>
<evidence type="ECO:0000313" key="1">
    <source>
        <dbReference type="EMBL" id="SVD49933.1"/>
    </source>
</evidence>
<organism evidence="1">
    <name type="scientific">marine metagenome</name>
    <dbReference type="NCBI Taxonomy" id="408172"/>
    <lineage>
        <taxon>unclassified sequences</taxon>
        <taxon>metagenomes</taxon>
        <taxon>ecological metagenomes</taxon>
    </lineage>
</organism>
<protein>
    <recommendedName>
        <fullName evidence="2">Neutral/alkaline non-lysosomal ceramidase N-terminal domain-containing protein</fullName>
    </recommendedName>
</protein>
<accession>A0A382VTU8</accession>